<name>A0A7T1WQ59_9NEOP</name>
<feature type="transmembrane region" description="Helical" evidence="17">
    <location>
        <begin position="234"/>
        <end position="252"/>
    </location>
</feature>
<dbReference type="PRINTS" id="PR01437">
    <property type="entry name" value="NUOXDRDTASE4"/>
</dbReference>
<evidence type="ECO:0000256" key="1">
    <source>
        <dbReference type="ARBA" id="ARBA00003257"/>
    </source>
</evidence>
<comment type="similarity">
    <text evidence="3 17">Belongs to the complex I subunit 4 family.</text>
</comment>
<keyword evidence="12 17" id="KW-0520">NAD</keyword>
<evidence type="ECO:0000313" key="19">
    <source>
        <dbReference type="EMBL" id="QPP04706.1"/>
    </source>
</evidence>
<feature type="transmembrane region" description="Helical" evidence="17">
    <location>
        <begin position="259"/>
        <end position="279"/>
    </location>
</feature>
<dbReference type="GO" id="GO:0008137">
    <property type="term" value="F:NADH dehydrogenase (ubiquinone) activity"/>
    <property type="evidence" value="ECO:0007669"/>
    <property type="project" value="UniProtKB-UniRule"/>
</dbReference>
<dbReference type="GO" id="GO:0042773">
    <property type="term" value="P:ATP synthesis coupled electron transport"/>
    <property type="evidence" value="ECO:0007669"/>
    <property type="project" value="InterPro"/>
</dbReference>
<dbReference type="GO" id="GO:0015990">
    <property type="term" value="P:electron transport coupled proton transport"/>
    <property type="evidence" value="ECO:0007669"/>
    <property type="project" value="TreeGrafter"/>
</dbReference>
<dbReference type="InterPro" id="IPR003918">
    <property type="entry name" value="NADH_UbQ_OxRdtase"/>
</dbReference>
<evidence type="ECO:0000256" key="9">
    <source>
        <dbReference type="ARBA" id="ARBA00022967"/>
    </source>
</evidence>
<reference evidence="19" key="1">
    <citation type="submission" date="2020-11" db="EMBL/GenBank/DDBJ databases">
        <title>The mitochondrial genome of one 'twisted-wing parasite' Xenos cf. moutoni (Insecta, Strepsiptera, Xenidae) from China.</title>
        <authorList>
            <person name="Zhang R."/>
            <person name="Li J."/>
            <person name="Dong Z."/>
            <person name="He J."/>
            <person name="Mao C."/>
            <person name="Li X."/>
        </authorList>
    </citation>
    <scope>NUCLEOTIDE SEQUENCE</scope>
</reference>
<proteinExistence type="inferred from homology"/>
<keyword evidence="15 17" id="KW-0472">Membrane</keyword>
<keyword evidence="8 17" id="KW-0812">Transmembrane</keyword>
<feature type="transmembrane region" description="Helical" evidence="17">
    <location>
        <begin position="406"/>
        <end position="424"/>
    </location>
</feature>
<dbReference type="GO" id="GO:0031966">
    <property type="term" value="C:mitochondrial membrane"/>
    <property type="evidence" value="ECO:0007669"/>
    <property type="project" value="UniProtKB-SubCell"/>
</dbReference>
<evidence type="ECO:0000256" key="12">
    <source>
        <dbReference type="ARBA" id="ARBA00023027"/>
    </source>
</evidence>
<feature type="transmembrane region" description="Helical" evidence="17">
    <location>
        <begin position="202"/>
        <end position="222"/>
    </location>
</feature>
<sequence>MMKYIMFLMFVNSLFFNKLLLLNFVLFLSVFDNNYLYLSKLFFLDELSYYLILLLGWIFSLVYLICSDYKFYMNYFLWLMKLLNMFMLMVFSFIDFFNFYLFFEISMLLMFMVVIGFGYQYERMSSSIYMMFYTFFPSLMLLLGIYYYYGMVKDLNMMFWLKESYSLFFYFCMVIMFLIKLPIYFFHFWLPKAHVEASLEGSMILASIFLKLGAYGIYRVFFLLEKFIVNYKNYIMMFFMLSSIIMSGICCLQVDLKMLVAYSSIVHMSFMMMGLVSLIKTGLMSYIIIMISHGFCSSGLFVLVNLIYQRFGSRSMIMFKGVINYLPMLTLLWFMLSTSNFSCPPSLNFMGEIHILIVSLKVSVKYLLLIMIYVFINAFYSLFMFVFTQYGKMDMFMKFDLFNQEILVLFMHWMPLNMVFFMKYF</sequence>
<evidence type="ECO:0000256" key="3">
    <source>
        <dbReference type="ARBA" id="ARBA00009025"/>
    </source>
</evidence>
<evidence type="ECO:0000256" key="11">
    <source>
        <dbReference type="ARBA" id="ARBA00022989"/>
    </source>
</evidence>
<evidence type="ECO:0000256" key="5">
    <source>
        <dbReference type="ARBA" id="ARBA00021006"/>
    </source>
</evidence>
<protein>
    <recommendedName>
        <fullName evidence="5 17">NADH-ubiquinone oxidoreductase chain 4</fullName>
        <ecNumber evidence="4 17">7.1.1.2</ecNumber>
    </recommendedName>
</protein>
<dbReference type="PANTHER" id="PTHR43507">
    <property type="entry name" value="NADH-UBIQUINONE OXIDOREDUCTASE CHAIN 4"/>
    <property type="match status" value="1"/>
</dbReference>
<feature type="transmembrane region" description="Helical" evidence="17">
    <location>
        <begin position="100"/>
        <end position="121"/>
    </location>
</feature>
<evidence type="ECO:0000256" key="13">
    <source>
        <dbReference type="ARBA" id="ARBA00023075"/>
    </source>
</evidence>
<dbReference type="AlphaFoldDB" id="A0A7T1WQ59"/>
<feature type="transmembrane region" description="Helical" evidence="17">
    <location>
        <begin position="47"/>
        <end position="66"/>
    </location>
</feature>
<comment type="subcellular location">
    <subcellularLocation>
        <location evidence="2 17">Mitochondrion membrane</location>
        <topology evidence="2 17">Multi-pass membrane protein</topology>
    </subcellularLocation>
</comment>
<evidence type="ECO:0000256" key="10">
    <source>
        <dbReference type="ARBA" id="ARBA00022982"/>
    </source>
</evidence>
<feature type="transmembrane region" description="Helical" evidence="17">
    <location>
        <begin position="168"/>
        <end position="190"/>
    </location>
</feature>
<accession>A0A7T1WQ59</accession>
<geneLocation type="mitochondrion" evidence="19"/>
<dbReference type="GO" id="GO:0003954">
    <property type="term" value="F:NADH dehydrogenase activity"/>
    <property type="evidence" value="ECO:0007669"/>
    <property type="project" value="TreeGrafter"/>
</dbReference>
<evidence type="ECO:0000256" key="14">
    <source>
        <dbReference type="ARBA" id="ARBA00023128"/>
    </source>
</evidence>
<evidence type="ECO:0000256" key="8">
    <source>
        <dbReference type="ARBA" id="ARBA00022692"/>
    </source>
</evidence>
<keyword evidence="10 17" id="KW-0249">Electron transport</keyword>
<gene>
    <name evidence="19" type="primary">nad4</name>
</gene>
<keyword evidence="7 17" id="KW-0679">Respiratory chain</keyword>
<evidence type="ECO:0000256" key="7">
    <source>
        <dbReference type="ARBA" id="ARBA00022660"/>
    </source>
</evidence>
<keyword evidence="9" id="KW-1278">Translocase</keyword>
<keyword evidence="6 17" id="KW-0813">Transport</keyword>
<evidence type="ECO:0000259" key="18">
    <source>
        <dbReference type="Pfam" id="PF00361"/>
    </source>
</evidence>
<dbReference type="Pfam" id="PF00361">
    <property type="entry name" value="Proton_antipo_M"/>
    <property type="match status" value="1"/>
</dbReference>
<evidence type="ECO:0000256" key="16">
    <source>
        <dbReference type="ARBA" id="ARBA00049551"/>
    </source>
</evidence>
<evidence type="ECO:0000256" key="17">
    <source>
        <dbReference type="RuleBase" id="RU003297"/>
    </source>
</evidence>
<comment type="function">
    <text evidence="1">Core subunit of the mitochondrial membrane respiratory chain NADH dehydrogenase (Complex I) that is believed to belong to the minimal assembly required for catalysis. Complex I functions in the transfer of electrons from NADH to the respiratory chain. The immediate electron acceptor for the enzyme is believed to be ubiquinone.</text>
</comment>
<evidence type="ECO:0000256" key="6">
    <source>
        <dbReference type="ARBA" id="ARBA00022448"/>
    </source>
</evidence>
<organism evidence="19">
    <name type="scientific">Xenos cf. moutoni RZ-2020</name>
    <dbReference type="NCBI Taxonomy" id="2792825"/>
    <lineage>
        <taxon>Eukaryota</taxon>
        <taxon>Metazoa</taxon>
        <taxon>Ecdysozoa</taxon>
        <taxon>Arthropoda</taxon>
        <taxon>Hexapoda</taxon>
        <taxon>Insecta</taxon>
        <taxon>Pterygota</taxon>
        <taxon>Neoptera</taxon>
        <taxon>Endopterygota</taxon>
        <taxon>Strepsiptera</taxon>
        <taxon>Stylopidia</taxon>
        <taxon>Xenidae</taxon>
        <taxon>Xenos</taxon>
    </lineage>
</organism>
<dbReference type="EMBL" id="MW222190">
    <property type="protein sequence ID" value="QPP04706.1"/>
    <property type="molecule type" value="Genomic_DNA"/>
</dbReference>
<evidence type="ECO:0000256" key="2">
    <source>
        <dbReference type="ARBA" id="ARBA00004225"/>
    </source>
</evidence>
<dbReference type="GO" id="GO:0048039">
    <property type="term" value="F:ubiquinone binding"/>
    <property type="evidence" value="ECO:0007669"/>
    <property type="project" value="TreeGrafter"/>
</dbReference>
<feature type="transmembrane region" description="Helical" evidence="17">
    <location>
        <begin position="75"/>
        <end position="94"/>
    </location>
</feature>
<feature type="transmembrane region" description="Helical" evidence="17">
    <location>
        <begin position="285"/>
        <end position="308"/>
    </location>
</feature>
<dbReference type="InterPro" id="IPR001750">
    <property type="entry name" value="ND/Mrp_TM"/>
</dbReference>
<feature type="transmembrane region" description="Helical" evidence="17">
    <location>
        <begin position="128"/>
        <end position="148"/>
    </location>
</feature>
<keyword evidence="14 17" id="KW-0496">Mitochondrion</keyword>
<dbReference type="PANTHER" id="PTHR43507:SF20">
    <property type="entry name" value="NADH-UBIQUINONE OXIDOREDUCTASE CHAIN 4"/>
    <property type="match status" value="1"/>
</dbReference>
<comment type="catalytic activity">
    <reaction evidence="16 17">
        <text>a ubiquinone + NADH + 5 H(+)(in) = a ubiquinol + NAD(+) + 4 H(+)(out)</text>
        <dbReference type="Rhea" id="RHEA:29091"/>
        <dbReference type="Rhea" id="RHEA-COMP:9565"/>
        <dbReference type="Rhea" id="RHEA-COMP:9566"/>
        <dbReference type="ChEBI" id="CHEBI:15378"/>
        <dbReference type="ChEBI" id="CHEBI:16389"/>
        <dbReference type="ChEBI" id="CHEBI:17976"/>
        <dbReference type="ChEBI" id="CHEBI:57540"/>
        <dbReference type="ChEBI" id="CHEBI:57945"/>
        <dbReference type="EC" id="7.1.1.2"/>
    </reaction>
</comment>
<feature type="domain" description="NADH:quinone oxidoreductase/Mrp antiporter transmembrane" evidence="18">
    <location>
        <begin position="95"/>
        <end position="374"/>
    </location>
</feature>
<feature type="transmembrane region" description="Helical" evidence="17">
    <location>
        <begin position="366"/>
        <end position="386"/>
    </location>
</feature>
<feature type="transmembrane region" description="Helical" evidence="17">
    <location>
        <begin position="317"/>
        <end position="336"/>
    </location>
</feature>
<evidence type="ECO:0000256" key="4">
    <source>
        <dbReference type="ARBA" id="ARBA00012944"/>
    </source>
</evidence>
<keyword evidence="11 17" id="KW-1133">Transmembrane helix</keyword>
<dbReference type="EC" id="7.1.1.2" evidence="4 17"/>
<keyword evidence="13 17" id="KW-0830">Ubiquinone</keyword>
<feature type="transmembrane region" description="Helical" evidence="17">
    <location>
        <begin position="7"/>
        <end position="27"/>
    </location>
</feature>
<evidence type="ECO:0000256" key="15">
    <source>
        <dbReference type="ARBA" id="ARBA00023136"/>
    </source>
</evidence>
<comment type="function">
    <text evidence="17">Core subunit of the mitochondrial membrane respiratory chain NADH dehydrogenase (Complex I) which catalyzes electron transfer from NADH through the respiratory chain, using ubiquinone as an electron acceptor. Essential for the catalytic activity and assembly of complex I.</text>
</comment>